<reference evidence="2 3" key="1">
    <citation type="journal article" date="2019" name="Nat. Plants">
        <title>Genome sequencing of Musa balbisiana reveals subgenome evolution and function divergence in polyploid bananas.</title>
        <authorList>
            <person name="Yao X."/>
        </authorList>
    </citation>
    <scope>NUCLEOTIDE SEQUENCE [LARGE SCALE GENOMIC DNA]</scope>
    <source>
        <strain evidence="3">cv. DH-PKW</strain>
        <tissue evidence="2">Leaves</tissue>
    </source>
</reference>
<proteinExistence type="predicted"/>
<keyword evidence="1" id="KW-0732">Signal</keyword>
<organism evidence="2 3">
    <name type="scientific">Musa balbisiana</name>
    <name type="common">Banana</name>
    <dbReference type="NCBI Taxonomy" id="52838"/>
    <lineage>
        <taxon>Eukaryota</taxon>
        <taxon>Viridiplantae</taxon>
        <taxon>Streptophyta</taxon>
        <taxon>Embryophyta</taxon>
        <taxon>Tracheophyta</taxon>
        <taxon>Spermatophyta</taxon>
        <taxon>Magnoliopsida</taxon>
        <taxon>Liliopsida</taxon>
        <taxon>Zingiberales</taxon>
        <taxon>Musaceae</taxon>
        <taxon>Musa</taxon>
    </lineage>
</organism>
<accession>A0A4S8K3A0</accession>
<sequence length="60" mass="6713">MKIPFALVLAFGLVMIISKQVFKGLRERGYVLDDNKGVFRTSNEKIKKNIKSTGEKGKAV</sequence>
<evidence type="ECO:0000313" key="2">
    <source>
        <dbReference type="EMBL" id="THU69260.1"/>
    </source>
</evidence>
<evidence type="ECO:0000256" key="1">
    <source>
        <dbReference type="SAM" id="SignalP"/>
    </source>
</evidence>
<feature type="chain" id="PRO_5020494236" evidence="1">
    <location>
        <begin position="19"/>
        <end position="60"/>
    </location>
</feature>
<name>A0A4S8K3A0_MUSBA</name>
<feature type="signal peptide" evidence="1">
    <location>
        <begin position="1"/>
        <end position="18"/>
    </location>
</feature>
<dbReference type="AlphaFoldDB" id="A0A4S8K3A0"/>
<dbReference type="EMBL" id="PYDT01000002">
    <property type="protein sequence ID" value="THU69260.1"/>
    <property type="molecule type" value="Genomic_DNA"/>
</dbReference>
<protein>
    <submittedName>
        <fullName evidence="2">Uncharacterized protein</fullName>
    </submittedName>
</protein>
<evidence type="ECO:0000313" key="3">
    <source>
        <dbReference type="Proteomes" id="UP000317650"/>
    </source>
</evidence>
<comment type="caution">
    <text evidence="2">The sequence shown here is derived from an EMBL/GenBank/DDBJ whole genome shotgun (WGS) entry which is preliminary data.</text>
</comment>
<keyword evidence="3" id="KW-1185">Reference proteome</keyword>
<gene>
    <name evidence="2" type="ORF">C4D60_Mb08t12530</name>
</gene>
<dbReference type="Proteomes" id="UP000317650">
    <property type="component" value="Chromosome 8"/>
</dbReference>